<dbReference type="InterPro" id="IPR042175">
    <property type="entry name" value="Cell/Rod_MreC_2"/>
</dbReference>
<keyword evidence="11" id="KW-1185">Reference proteome</keyword>
<dbReference type="InterPro" id="IPR042177">
    <property type="entry name" value="Cell/Rod_1"/>
</dbReference>
<dbReference type="GO" id="GO:0005886">
    <property type="term" value="C:plasma membrane"/>
    <property type="evidence" value="ECO:0007669"/>
    <property type="project" value="TreeGrafter"/>
</dbReference>
<feature type="coiled-coil region" evidence="6">
    <location>
        <begin position="69"/>
        <end position="113"/>
    </location>
</feature>
<evidence type="ECO:0000256" key="2">
    <source>
        <dbReference type="ARBA" id="ARBA00013855"/>
    </source>
</evidence>
<dbReference type="HOGENOM" id="CLU_042663_1_2_9"/>
<dbReference type="InterPro" id="IPR055342">
    <property type="entry name" value="MreC_beta-barrel_core"/>
</dbReference>
<organism evidence="10 11">
    <name type="scientific">[Clostridium] cellulosi</name>
    <dbReference type="NCBI Taxonomy" id="29343"/>
    <lineage>
        <taxon>Bacteria</taxon>
        <taxon>Bacillati</taxon>
        <taxon>Bacillota</taxon>
        <taxon>Clostridia</taxon>
        <taxon>Eubacteriales</taxon>
        <taxon>Oscillospiraceae</taxon>
        <taxon>Oscillospiraceae incertae sedis</taxon>
    </lineage>
</organism>
<reference evidence="11" key="1">
    <citation type="submission" date="2014-07" db="EMBL/GenBank/DDBJ databases">
        <authorList>
            <person name="Wibberg D."/>
        </authorList>
    </citation>
    <scope>NUCLEOTIDE SEQUENCE [LARGE SCALE GENOMIC DNA]</scope>
    <source>
        <strain evidence="11">DG5</strain>
    </source>
</reference>
<evidence type="ECO:0000313" key="11">
    <source>
        <dbReference type="Proteomes" id="UP000032431"/>
    </source>
</evidence>
<name>A0A078KIM7_9FIRM</name>
<dbReference type="Gene3D" id="2.40.10.350">
    <property type="entry name" value="Rod shape-determining protein MreC, domain 2"/>
    <property type="match status" value="1"/>
</dbReference>
<evidence type="ECO:0000256" key="6">
    <source>
        <dbReference type="SAM" id="Coils"/>
    </source>
</evidence>
<keyword evidence="3 5" id="KW-0133">Cell shape</keyword>
<dbReference type="GO" id="GO:0008360">
    <property type="term" value="P:regulation of cell shape"/>
    <property type="evidence" value="ECO:0007669"/>
    <property type="project" value="UniProtKB-KW"/>
</dbReference>
<evidence type="ECO:0000256" key="8">
    <source>
        <dbReference type="SAM" id="SignalP"/>
    </source>
</evidence>
<comment type="function">
    <text evidence="5">Involved in formation and maintenance of cell shape.</text>
</comment>
<feature type="domain" description="Rod shape-determining protein MreC beta-barrel core" evidence="9">
    <location>
        <begin position="123"/>
        <end position="272"/>
    </location>
</feature>
<dbReference type="KEGG" id="ccel:CCDG5_0248"/>
<evidence type="ECO:0000313" key="10">
    <source>
        <dbReference type="EMBL" id="CDZ23391.1"/>
    </source>
</evidence>
<protein>
    <recommendedName>
        <fullName evidence="2 5">Cell shape-determining protein MreC</fullName>
    </recommendedName>
    <alternativeName>
        <fullName evidence="4 5">Cell shape protein MreC</fullName>
    </alternativeName>
</protein>
<dbReference type="Pfam" id="PF04085">
    <property type="entry name" value="MreC"/>
    <property type="match status" value="1"/>
</dbReference>
<evidence type="ECO:0000256" key="5">
    <source>
        <dbReference type="PIRNR" id="PIRNR038471"/>
    </source>
</evidence>
<keyword evidence="6" id="KW-0175">Coiled coil</keyword>
<evidence type="ECO:0000259" key="9">
    <source>
        <dbReference type="Pfam" id="PF04085"/>
    </source>
</evidence>
<dbReference type="STRING" id="29343.CCDG5_0248"/>
<dbReference type="NCBIfam" id="TIGR00219">
    <property type="entry name" value="mreC"/>
    <property type="match status" value="1"/>
</dbReference>
<evidence type="ECO:0000256" key="3">
    <source>
        <dbReference type="ARBA" id="ARBA00022960"/>
    </source>
</evidence>
<dbReference type="Gene3D" id="2.40.10.340">
    <property type="entry name" value="Rod shape-determining protein MreC, domain 1"/>
    <property type="match status" value="1"/>
</dbReference>
<dbReference type="PANTHER" id="PTHR34138:SF1">
    <property type="entry name" value="CELL SHAPE-DETERMINING PROTEIN MREC"/>
    <property type="match status" value="1"/>
</dbReference>
<feature type="chain" id="PRO_5039178063" description="Cell shape-determining protein MreC" evidence="8">
    <location>
        <begin position="30"/>
        <end position="308"/>
    </location>
</feature>
<feature type="signal peptide" evidence="8">
    <location>
        <begin position="1"/>
        <end position="29"/>
    </location>
</feature>
<gene>
    <name evidence="10" type="ORF">CCDG5_0248</name>
</gene>
<dbReference type="EMBL" id="LM995447">
    <property type="protein sequence ID" value="CDZ23391.1"/>
    <property type="molecule type" value="Genomic_DNA"/>
</dbReference>
<evidence type="ECO:0000256" key="7">
    <source>
        <dbReference type="SAM" id="MobiDB-lite"/>
    </source>
</evidence>
<comment type="similarity">
    <text evidence="1 5">Belongs to the MreC family.</text>
</comment>
<dbReference type="OrthoDB" id="9792313at2"/>
<evidence type="ECO:0000256" key="1">
    <source>
        <dbReference type="ARBA" id="ARBA00009369"/>
    </source>
</evidence>
<dbReference type="PIRSF" id="PIRSF038471">
    <property type="entry name" value="MreC"/>
    <property type="match status" value="1"/>
</dbReference>
<sequence>MREFFKSLKFKIFAAVACLLIGLMLRTAATGGLPTITQNIISTIISPFQTASSYISSGFSGFINDLLNIHSLKSENAKLKKEISELQSKMVDYNKLKSENERLTTMINITTEKDDRVYTPAMVISRDPGQWFSSFTINKGTLAGIEKDDPVITSEGLVGIVVSPSLTSSVVSTILDPSVHVGSIISQTGDTGITHGKRDLAAKGEFQLNYLPKNSSAAVGDIVITTGIGGIFPKDLKVGIIQKLEQDESGNSLNAILKPMTDMTSVKNVFVITDFSGKADSSSGSSSSTSSNSSSAAKSTGTSSKGGK</sequence>
<dbReference type="PANTHER" id="PTHR34138">
    <property type="entry name" value="CELL SHAPE-DETERMINING PROTEIN MREC"/>
    <property type="match status" value="1"/>
</dbReference>
<feature type="region of interest" description="Disordered" evidence="7">
    <location>
        <begin position="276"/>
        <end position="308"/>
    </location>
</feature>
<accession>A0A078KIM7</accession>
<dbReference type="PATRIC" id="fig|29343.3.peg.255"/>
<evidence type="ECO:0000256" key="4">
    <source>
        <dbReference type="ARBA" id="ARBA00032089"/>
    </source>
</evidence>
<keyword evidence="8" id="KW-0732">Signal</keyword>
<dbReference type="AlphaFoldDB" id="A0A078KIM7"/>
<dbReference type="Proteomes" id="UP000032431">
    <property type="component" value="Chromosome I"/>
</dbReference>
<proteinExistence type="inferred from homology"/>
<dbReference type="InterPro" id="IPR007221">
    <property type="entry name" value="MreC"/>
</dbReference>